<gene>
    <name evidence="1" type="ORF">METZ01_LOCUS73307</name>
</gene>
<accession>A0A381U1X9</accession>
<dbReference type="Gene3D" id="1.25.40.10">
    <property type="entry name" value="Tetratricopeptide repeat domain"/>
    <property type="match status" value="3"/>
</dbReference>
<dbReference type="SUPFAM" id="SSF48452">
    <property type="entry name" value="TPR-like"/>
    <property type="match status" value="3"/>
</dbReference>
<reference evidence="1" key="1">
    <citation type="submission" date="2018-05" db="EMBL/GenBank/DDBJ databases">
        <authorList>
            <person name="Lanie J.A."/>
            <person name="Ng W.-L."/>
            <person name="Kazmierczak K.M."/>
            <person name="Andrzejewski T.M."/>
            <person name="Davidsen T.M."/>
            <person name="Wayne K.J."/>
            <person name="Tettelin H."/>
            <person name="Glass J.I."/>
            <person name="Rusch D."/>
            <person name="Podicherti R."/>
            <person name="Tsui H.-C.T."/>
            <person name="Winkler M.E."/>
        </authorList>
    </citation>
    <scope>NUCLEOTIDE SEQUENCE</scope>
</reference>
<protein>
    <recommendedName>
        <fullName evidence="2">Peptidase MA-like domain-containing protein</fullName>
    </recommendedName>
</protein>
<dbReference type="GO" id="GO:0051301">
    <property type="term" value="P:cell division"/>
    <property type="evidence" value="ECO:0007669"/>
    <property type="project" value="TreeGrafter"/>
</dbReference>
<dbReference type="EMBL" id="UINC01005304">
    <property type="protein sequence ID" value="SVA20453.1"/>
    <property type="molecule type" value="Genomic_DNA"/>
</dbReference>
<evidence type="ECO:0000313" key="1">
    <source>
        <dbReference type="EMBL" id="SVA20453.1"/>
    </source>
</evidence>
<proteinExistence type="predicted"/>
<dbReference type="AlphaFoldDB" id="A0A381U1X9"/>
<sequence length="858" mass="96360">MIKVAGSMRPTFRFLALTALVCLALGQAQAGTLKEARQLYATGEYAKAIKASEEAIAADEYDSGWRLLLLRARLATGQYPEAKRFATQLLEDYRYRYNAEALWLFHLAYEATGDTQQSGQMLQIIMQFLNGQRAISDENTLVFIGRALLKAAVSDPKQVKENLFDRVLKSTPNNREALLATGELALAKRDFKLAGRTFTRAIGHYPEDADLLYGLAKAYAESDPSQMEEPLHTAMFTNPDHIPSLLLQAHNQVDAEQYETAKGILKAIFKINPHHAGSWALQAAIHTVRNEPDKARAARKSGLKYWKTNPLVDHEIGTKLSSKYLFTEGAAHQRQALAFSKDYIPAKTQLAQDLLRLGQDEEGWKLAEEAHDADGYDVTTFNLLTLHDSLKKYVTIDRNGFLLRMTRDEAALYGDEAIDLLTEARGLFSKKYDTQIEGPVIVEIFPEKKDFAVRTFGIPGGDGYMGVCFGRLITANSPKSLVGFQQNWQSLLWHEYCHVITLQKTRNKMPRWFSEGISVYEERLRHSSWGEQMTPEYRNFILDGEMTPIERLSMAFLVPKSPEHMQFAYYQSSLVVEYLVKNFGEACISNILHDLGQGVFINIAIEQHAAPLAKLQEGFTVFATGLAKAFAPEADLAKPSPLEVNPLDKNAIVDWLEANPNNIWALNTTCANLVEEEKFLEAIPLLERSIRLHSRQRGGGSPYGMLARAHRELGQAEDELAVLEQWAAIEDAATKLYGRLMEIHSERENWSAVDRLAKRFFSANPLSPIGHRFMALTAQQTGRHADTIRPLRRLLLLDPADPVDLHFRLATALADTATEEARRHVLQALEDAPRFRAAQKLLIRLAKPDSTAVEAKAQ</sequence>
<organism evidence="1">
    <name type="scientific">marine metagenome</name>
    <dbReference type="NCBI Taxonomy" id="408172"/>
    <lineage>
        <taxon>unclassified sequences</taxon>
        <taxon>metagenomes</taxon>
        <taxon>ecological metagenomes</taxon>
    </lineage>
</organism>
<evidence type="ECO:0008006" key="2">
    <source>
        <dbReference type="Google" id="ProtNLM"/>
    </source>
</evidence>
<dbReference type="InterPro" id="IPR011990">
    <property type="entry name" value="TPR-like_helical_dom_sf"/>
</dbReference>
<name>A0A381U1X9_9ZZZZ</name>
<dbReference type="PANTHER" id="PTHR12558">
    <property type="entry name" value="CELL DIVISION CYCLE 16,23,27"/>
    <property type="match status" value="1"/>
</dbReference>
<dbReference type="PANTHER" id="PTHR12558:SF50">
    <property type="entry name" value="ASSEMBLY CHAPERONE OF RPL4-RELATED"/>
    <property type="match status" value="1"/>
</dbReference>